<gene>
    <name evidence="1" type="ORF">GN244_ATG17028</name>
</gene>
<organism evidence="1 2">
    <name type="scientific">Phytophthora infestans</name>
    <name type="common">Potato late blight agent</name>
    <name type="synonym">Botrytis infestans</name>
    <dbReference type="NCBI Taxonomy" id="4787"/>
    <lineage>
        <taxon>Eukaryota</taxon>
        <taxon>Sar</taxon>
        <taxon>Stramenopiles</taxon>
        <taxon>Oomycota</taxon>
        <taxon>Peronosporomycetes</taxon>
        <taxon>Peronosporales</taxon>
        <taxon>Peronosporaceae</taxon>
        <taxon>Phytophthora</taxon>
    </lineage>
</organism>
<sequence length="61" mass="6938">METPLVIWIIPPRSLTTFCLSRFIAVLERILYHSSLAKEVAAKIGILYYPLYGTPSRTDVI</sequence>
<name>A0A833ST55_PHYIN</name>
<comment type="caution">
    <text evidence="1">The sequence shown here is derived from an EMBL/GenBank/DDBJ whole genome shotgun (WGS) entry which is preliminary data.</text>
</comment>
<evidence type="ECO:0000313" key="1">
    <source>
        <dbReference type="EMBL" id="KAF4031155.1"/>
    </source>
</evidence>
<dbReference type="AlphaFoldDB" id="A0A833ST55"/>
<dbReference type="EMBL" id="WSZM01000603">
    <property type="protein sequence ID" value="KAF4031155.1"/>
    <property type="molecule type" value="Genomic_DNA"/>
</dbReference>
<proteinExistence type="predicted"/>
<dbReference type="Proteomes" id="UP000602510">
    <property type="component" value="Unassembled WGS sequence"/>
</dbReference>
<reference evidence="1" key="1">
    <citation type="submission" date="2020-04" db="EMBL/GenBank/DDBJ databases">
        <title>Hybrid Assembly of Korean Phytophthora infestans isolates.</title>
        <authorList>
            <person name="Prokchorchik M."/>
            <person name="Lee Y."/>
            <person name="Seo J."/>
            <person name="Cho J.-H."/>
            <person name="Park Y.-E."/>
            <person name="Jang D.-C."/>
            <person name="Im J.-S."/>
            <person name="Choi J.-G."/>
            <person name="Park H.-J."/>
            <person name="Lee G.-B."/>
            <person name="Lee Y.-G."/>
            <person name="Hong S.-Y."/>
            <person name="Cho K."/>
            <person name="Sohn K.H."/>
        </authorList>
    </citation>
    <scope>NUCLEOTIDE SEQUENCE</scope>
    <source>
        <strain evidence="1">KR_1_A1</strain>
    </source>
</reference>
<accession>A0A833ST55</accession>
<keyword evidence="2" id="KW-1185">Reference proteome</keyword>
<evidence type="ECO:0000313" key="2">
    <source>
        <dbReference type="Proteomes" id="UP000602510"/>
    </source>
</evidence>
<protein>
    <submittedName>
        <fullName evidence="1">Uncharacterized protein</fullName>
    </submittedName>
</protein>